<keyword evidence="3" id="KW-1185">Reference proteome</keyword>
<reference evidence="2 3" key="1">
    <citation type="journal article" date="2011" name="Proc. Natl. Acad. Sci. U.S.A.">
        <title>Evolutionary erosion of yeast sex chromosomes by mating-type switching accidents.</title>
        <authorList>
            <person name="Gordon J.L."/>
            <person name="Armisen D."/>
            <person name="Proux-Wera E."/>
            <person name="Oheigeartaigh S.S."/>
            <person name="Byrne K.P."/>
            <person name="Wolfe K.H."/>
        </authorList>
    </citation>
    <scope>NUCLEOTIDE SEQUENCE [LARGE SCALE GENOMIC DNA]</scope>
    <source>
        <strain evidence="3">ATCC 10662 / CBS 1146 / NBRC 0425 / NCYC 2629 / NRRL Y-866</strain>
    </source>
</reference>
<dbReference type="PANTHER" id="PTHR42695:SF5">
    <property type="entry name" value="GLUTAMINE AMIDOTRANSFERASE YLR126C-RELATED"/>
    <property type="match status" value="1"/>
</dbReference>
<dbReference type="GeneID" id="11501852"/>
<dbReference type="AlphaFoldDB" id="G8ZXB3"/>
<dbReference type="STRING" id="1076872.G8ZXB3"/>
<protein>
    <recommendedName>
        <fullName evidence="1">Glutamine amidotransferase domain-containing protein</fullName>
    </recommendedName>
</protein>
<dbReference type="Gene3D" id="3.40.50.880">
    <property type="match status" value="1"/>
</dbReference>
<dbReference type="Proteomes" id="UP000005627">
    <property type="component" value="Chromosome 6"/>
</dbReference>
<dbReference type="CDD" id="cd01741">
    <property type="entry name" value="GATase1_1"/>
    <property type="match status" value="1"/>
</dbReference>
<dbReference type="GO" id="GO:0005829">
    <property type="term" value="C:cytosol"/>
    <property type="evidence" value="ECO:0007669"/>
    <property type="project" value="TreeGrafter"/>
</dbReference>
<evidence type="ECO:0000259" key="1">
    <source>
        <dbReference type="Pfam" id="PF00117"/>
    </source>
</evidence>
<dbReference type="MEROPS" id="C26.A05"/>
<dbReference type="SUPFAM" id="SSF52317">
    <property type="entry name" value="Class I glutamine amidotransferase-like"/>
    <property type="match status" value="1"/>
</dbReference>
<sequence length="249" mass="28368">MIVPKVAIFYTDYESDWVKPWRSFAQMGIKVLEQGRILEGDQDLKVEYPIFDIYNEHFPDLKEITKANGYIGIYITGSKFDSFDTETKWIVDLRNYLKIILNDSKYPPVAGICFGHQVVAASLGCKVGRNPQGFEGGVMPVSLNPTGQKLFQGYKTLNLSEMHKDVVLEVPEGCSNWGSTPQCALQGFYKPERLLTFQGHPEFTNMIVKWGLQRIPQDIESRVLDSIDSFQNDGPRAAAFIWKLFKRDI</sequence>
<name>G8ZXB3_TORDE</name>
<dbReference type="eggNOG" id="KOG3179">
    <property type="taxonomic scope" value="Eukaryota"/>
</dbReference>
<dbReference type="FunCoup" id="G8ZXB3">
    <property type="interactions" value="118"/>
</dbReference>
<proteinExistence type="predicted"/>
<gene>
    <name evidence="2" type="primary">TDEL0F04460</name>
    <name evidence="2" type="ORF">TDEL_0F04460</name>
</gene>
<dbReference type="Pfam" id="PF00117">
    <property type="entry name" value="GATase"/>
    <property type="match status" value="1"/>
</dbReference>
<dbReference type="InterPro" id="IPR044992">
    <property type="entry name" value="ChyE-like"/>
</dbReference>
<dbReference type="RefSeq" id="XP_003682468.1">
    <property type="nucleotide sequence ID" value="XM_003682420.1"/>
</dbReference>
<evidence type="ECO:0000313" key="2">
    <source>
        <dbReference type="EMBL" id="CCE93257.1"/>
    </source>
</evidence>
<organism evidence="2 3">
    <name type="scientific">Torulaspora delbrueckii</name>
    <name type="common">Yeast</name>
    <name type="synonym">Candida colliculosa</name>
    <dbReference type="NCBI Taxonomy" id="4950"/>
    <lineage>
        <taxon>Eukaryota</taxon>
        <taxon>Fungi</taxon>
        <taxon>Dikarya</taxon>
        <taxon>Ascomycota</taxon>
        <taxon>Saccharomycotina</taxon>
        <taxon>Saccharomycetes</taxon>
        <taxon>Saccharomycetales</taxon>
        <taxon>Saccharomycetaceae</taxon>
        <taxon>Torulaspora</taxon>
    </lineage>
</organism>
<dbReference type="KEGG" id="tdl:TDEL_0F04460"/>
<dbReference type="OrthoDB" id="92161at2759"/>
<evidence type="ECO:0000313" key="3">
    <source>
        <dbReference type="Proteomes" id="UP000005627"/>
    </source>
</evidence>
<dbReference type="PROSITE" id="PS51273">
    <property type="entry name" value="GATASE_TYPE_1"/>
    <property type="match status" value="1"/>
</dbReference>
<dbReference type="HOGENOM" id="CLU_054974_0_2_1"/>
<feature type="domain" description="Glutamine amidotransferase" evidence="1">
    <location>
        <begin position="106"/>
        <end position="204"/>
    </location>
</feature>
<dbReference type="InterPro" id="IPR029062">
    <property type="entry name" value="Class_I_gatase-like"/>
</dbReference>
<dbReference type="EMBL" id="HE616747">
    <property type="protein sequence ID" value="CCE93257.1"/>
    <property type="molecule type" value="Genomic_DNA"/>
</dbReference>
<dbReference type="PANTHER" id="PTHR42695">
    <property type="entry name" value="GLUTAMINE AMIDOTRANSFERASE YLR126C-RELATED"/>
    <property type="match status" value="1"/>
</dbReference>
<dbReference type="InterPro" id="IPR017926">
    <property type="entry name" value="GATASE"/>
</dbReference>
<dbReference type="GO" id="GO:0034399">
    <property type="term" value="C:nuclear periphery"/>
    <property type="evidence" value="ECO:0007669"/>
    <property type="project" value="EnsemblFungi"/>
</dbReference>
<accession>G8ZXB3</accession>
<dbReference type="InParanoid" id="G8ZXB3"/>